<keyword evidence="2" id="KW-0812">Transmembrane</keyword>
<protein>
    <recommendedName>
        <fullName evidence="6">GPI anchored protein</fullName>
    </recommendedName>
</protein>
<evidence type="ECO:0000313" key="5">
    <source>
        <dbReference type="Proteomes" id="UP000276215"/>
    </source>
</evidence>
<evidence type="ECO:0000256" key="1">
    <source>
        <dbReference type="SAM" id="MobiDB-lite"/>
    </source>
</evidence>
<feature type="signal peptide" evidence="3">
    <location>
        <begin position="1"/>
        <end position="16"/>
    </location>
</feature>
<feature type="chain" id="PRO_5017996084" description="GPI anchored protein" evidence="3">
    <location>
        <begin position="17"/>
        <end position="220"/>
    </location>
</feature>
<feature type="transmembrane region" description="Helical" evidence="2">
    <location>
        <begin position="202"/>
        <end position="219"/>
    </location>
</feature>
<reference evidence="4 5" key="1">
    <citation type="journal article" date="2018" name="Nat. Ecol. Evol.">
        <title>Pezizomycetes genomes reveal the molecular basis of ectomycorrhizal truffle lifestyle.</title>
        <authorList>
            <person name="Murat C."/>
            <person name="Payen T."/>
            <person name="Noel B."/>
            <person name="Kuo A."/>
            <person name="Morin E."/>
            <person name="Chen J."/>
            <person name="Kohler A."/>
            <person name="Krizsan K."/>
            <person name="Balestrini R."/>
            <person name="Da Silva C."/>
            <person name="Montanini B."/>
            <person name="Hainaut M."/>
            <person name="Levati E."/>
            <person name="Barry K.W."/>
            <person name="Belfiori B."/>
            <person name="Cichocki N."/>
            <person name="Clum A."/>
            <person name="Dockter R.B."/>
            <person name="Fauchery L."/>
            <person name="Guy J."/>
            <person name="Iotti M."/>
            <person name="Le Tacon F."/>
            <person name="Lindquist E.A."/>
            <person name="Lipzen A."/>
            <person name="Malagnac F."/>
            <person name="Mello A."/>
            <person name="Molinier V."/>
            <person name="Miyauchi S."/>
            <person name="Poulain J."/>
            <person name="Riccioni C."/>
            <person name="Rubini A."/>
            <person name="Sitrit Y."/>
            <person name="Splivallo R."/>
            <person name="Traeger S."/>
            <person name="Wang M."/>
            <person name="Zifcakova L."/>
            <person name="Wipf D."/>
            <person name="Zambonelli A."/>
            <person name="Paolocci F."/>
            <person name="Nowrousian M."/>
            <person name="Ottonello S."/>
            <person name="Baldrian P."/>
            <person name="Spatafora J.W."/>
            <person name="Henrissat B."/>
            <person name="Nagy L.G."/>
            <person name="Aury J.M."/>
            <person name="Wincker P."/>
            <person name="Grigoriev I.V."/>
            <person name="Bonfante P."/>
            <person name="Martin F.M."/>
        </authorList>
    </citation>
    <scope>NUCLEOTIDE SEQUENCE [LARGE SCALE GENOMIC DNA]</scope>
    <source>
        <strain evidence="4 5">120613-1</strain>
    </source>
</reference>
<sequence>MTTRFVILALTAVSSAFDLESRYSTPLSASGLDQVPSIQTAAPYQDGVFGNLVGDLESAAASGIRGAESSIGRSIASKETSFLGIGNLGPTGKTKVEEAASSTVTSTAAPIHSTIGTPAAFSGYTSSASAFPSSGLKSSSSPSATTPASATATGSGTSISRAGANMTGGAAGSHTPGENSTVSIEEEEKASNAAISDPSNKMLTFMVSLGLFLALGLGVM</sequence>
<name>A0A3N4JSS1_9PEZI</name>
<dbReference type="EMBL" id="ML120375">
    <property type="protein sequence ID" value="RPB01227.1"/>
    <property type="molecule type" value="Genomic_DNA"/>
</dbReference>
<evidence type="ECO:0000256" key="2">
    <source>
        <dbReference type="SAM" id="Phobius"/>
    </source>
</evidence>
<keyword evidence="3" id="KW-0732">Signal</keyword>
<feature type="compositionally biased region" description="Low complexity" evidence="1">
    <location>
        <begin position="135"/>
        <end position="164"/>
    </location>
</feature>
<feature type="region of interest" description="Disordered" evidence="1">
    <location>
        <begin position="135"/>
        <end position="195"/>
    </location>
</feature>
<proteinExistence type="predicted"/>
<evidence type="ECO:0000313" key="4">
    <source>
        <dbReference type="EMBL" id="RPB01227.1"/>
    </source>
</evidence>
<evidence type="ECO:0000256" key="3">
    <source>
        <dbReference type="SAM" id="SignalP"/>
    </source>
</evidence>
<keyword evidence="2" id="KW-1133">Transmembrane helix</keyword>
<keyword evidence="5" id="KW-1185">Reference proteome</keyword>
<organism evidence="4 5">
    <name type="scientific">Choiromyces venosus 120613-1</name>
    <dbReference type="NCBI Taxonomy" id="1336337"/>
    <lineage>
        <taxon>Eukaryota</taxon>
        <taxon>Fungi</taxon>
        <taxon>Dikarya</taxon>
        <taxon>Ascomycota</taxon>
        <taxon>Pezizomycotina</taxon>
        <taxon>Pezizomycetes</taxon>
        <taxon>Pezizales</taxon>
        <taxon>Tuberaceae</taxon>
        <taxon>Choiromyces</taxon>
    </lineage>
</organism>
<gene>
    <name evidence="4" type="ORF">L873DRAFT_1788527</name>
</gene>
<accession>A0A3N4JSS1</accession>
<dbReference type="AlphaFoldDB" id="A0A3N4JSS1"/>
<dbReference type="Proteomes" id="UP000276215">
    <property type="component" value="Unassembled WGS sequence"/>
</dbReference>
<evidence type="ECO:0008006" key="6">
    <source>
        <dbReference type="Google" id="ProtNLM"/>
    </source>
</evidence>
<keyword evidence="2" id="KW-0472">Membrane</keyword>